<proteinExistence type="predicted"/>
<evidence type="ECO:0000313" key="1">
    <source>
        <dbReference type="EMBL" id="GGE45469.1"/>
    </source>
</evidence>
<dbReference type="EMBL" id="BMIR01000011">
    <property type="protein sequence ID" value="GGE45469.1"/>
    <property type="molecule type" value="Genomic_DNA"/>
</dbReference>
<comment type="caution">
    <text evidence="1">The sequence shown here is derived from an EMBL/GenBank/DDBJ whole genome shotgun (WGS) entry which is preliminary data.</text>
</comment>
<accession>A0A8J2YIV5</accession>
<gene>
    <name evidence="1" type="ORF">GCM10011391_25350</name>
</gene>
<reference evidence="1" key="1">
    <citation type="journal article" date="2014" name="Int. J. Syst. Evol. Microbiol.">
        <title>Complete genome sequence of Corynebacterium casei LMG S-19264T (=DSM 44701T), isolated from a smear-ripened cheese.</title>
        <authorList>
            <consortium name="US DOE Joint Genome Institute (JGI-PGF)"/>
            <person name="Walter F."/>
            <person name="Albersmeier A."/>
            <person name="Kalinowski J."/>
            <person name="Ruckert C."/>
        </authorList>
    </citation>
    <scope>NUCLEOTIDE SEQUENCE</scope>
    <source>
        <strain evidence="1">CGMCC 1.15371</strain>
    </source>
</reference>
<organism evidence="1 2">
    <name type="scientific">Pullulanibacillus camelliae</name>
    <dbReference type="NCBI Taxonomy" id="1707096"/>
    <lineage>
        <taxon>Bacteria</taxon>
        <taxon>Bacillati</taxon>
        <taxon>Bacillota</taxon>
        <taxon>Bacilli</taxon>
        <taxon>Bacillales</taxon>
        <taxon>Sporolactobacillaceae</taxon>
        <taxon>Pullulanibacillus</taxon>
    </lineage>
</organism>
<dbReference type="Proteomes" id="UP000628775">
    <property type="component" value="Unassembled WGS sequence"/>
</dbReference>
<dbReference type="AlphaFoldDB" id="A0A8J2YIV5"/>
<keyword evidence="2" id="KW-1185">Reference proteome</keyword>
<protein>
    <recommendedName>
        <fullName evidence="3">YfhD family protein</fullName>
    </recommendedName>
</protein>
<evidence type="ECO:0000313" key="2">
    <source>
        <dbReference type="Proteomes" id="UP000628775"/>
    </source>
</evidence>
<reference evidence="1" key="2">
    <citation type="submission" date="2020-09" db="EMBL/GenBank/DDBJ databases">
        <authorList>
            <person name="Sun Q."/>
            <person name="Zhou Y."/>
        </authorList>
    </citation>
    <scope>NUCLEOTIDE SEQUENCE</scope>
    <source>
        <strain evidence="1">CGMCC 1.15371</strain>
    </source>
</reference>
<dbReference type="RefSeq" id="WP_188694519.1">
    <property type="nucleotide sequence ID" value="NZ_BMIR01000011.1"/>
</dbReference>
<name>A0A8J2YIV5_9BACL</name>
<sequence length="53" mass="6278">MAKKKKQHDQEKEAVPIARAADMRYGLPLDEDDWEARERMEAAEHRAMKKDRP</sequence>
<evidence type="ECO:0008006" key="3">
    <source>
        <dbReference type="Google" id="ProtNLM"/>
    </source>
</evidence>